<dbReference type="SUPFAM" id="SSF46689">
    <property type="entry name" value="Homeodomain-like"/>
    <property type="match status" value="2"/>
</dbReference>
<keyword evidence="2 5" id="KW-0238">DNA-binding</keyword>
<dbReference type="InterPro" id="IPR003313">
    <property type="entry name" value="AraC-bd"/>
</dbReference>
<dbReference type="AlphaFoldDB" id="A0A1M6V4H5"/>
<sequence length="276" mass="29922">MSGRSRVRAWRPPVPGVSEVFHARFTDHEYPMHAHAAWTLLIVDSGVVSYDLERNPHIAADSVVTLLPPYVPHNGRAATPTGFRKRVVYLDPPVVGEQLIGHAVDQPVIADPALRAAIGHLHAALALRGEEFTAESRLALVGEQLRSHLGTRAPASPPAGSAALAHRLRDLLDAHQVEGIGLAEAAAILHAHPAHLVRTFTATFGMAPHRYLTSRRVDHARRLLLDGMPAREAAVAAGFYDQSHLTRHFTRIVGVPPGAFARGREVRGAASRTTMR</sequence>
<evidence type="ECO:0000256" key="1">
    <source>
        <dbReference type="ARBA" id="ARBA00023015"/>
    </source>
</evidence>
<organism evidence="5 6">
    <name type="scientific">Pseudonocardia thermophila</name>
    <dbReference type="NCBI Taxonomy" id="1848"/>
    <lineage>
        <taxon>Bacteria</taxon>
        <taxon>Bacillati</taxon>
        <taxon>Actinomycetota</taxon>
        <taxon>Actinomycetes</taxon>
        <taxon>Pseudonocardiales</taxon>
        <taxon>Pseudonocardiaceae</taxon>
        <taxon>Pseudonocardia</taxon>
    </lineage>
</organism>
<evidence type="ECO:0000313" key="6">
    <source>
        <dbReference type="Proteomes" id="UP000184363"/>
    </source>
</evidence>
<dbReference type="PROSITE" id="PS01124">
    <property type="entry name" value="HTH_ARAC_FAMILY_2"/>
    <property type="match status" value="1"/>
</dbReference>
<evidence type="ECO:0000256" key="3">
    <source>
        <dbReference type="ARBA" id="ARBA00023163"/>
    </source>
</evidence>
<dbReference type="PANTHER" id="PTHR46796">
    <property type="entry name" value="HTH-TYPE TRANSCRIPTIONAL ACTIVATOR RHAS-RELATED"/>
    <property type="match status" value="1"/>
</dbReference>
<evidence type="ECO:0000259" key="4">
    <source>
        <dbReference type="PROSITE" id="PS01124"/>
    </source>
</evidence>
<dbReference type="SUPFAM" id="SSF51215">
    <property type="entry name" value="Regulatory protein AraC"/>
    <property type="match status" value="1"/>
</dbReference>
<dbReference type="OrthoDB" id="2060755at2"/>
<dbReference type="InterPro" id="IPR009057">
    <property type="entry name" value="Homeodomain-like_sf"/>
</dbReference>
<evidence type="ECO:0000256" key="2">
    <source>
        <dbReference type="ARBA" id="ARBA00023125"/>
    </source>
</evidence>
<dbReference type="Pfam" id="PF02311">
    <property type="entry name" value="AraC_binding"/>
    <property type="match status" value="1"/>
</dbReference>
<keyword evidence="1" id="KW-0805">Transcription regulation</keyword>
<dbReference type="Gene3D" id="1.10.10.60">
    <property type="entry name" value="Homeodomain-like"/>
    <property type="match status" value="2"/>
</dbReference>
<gene>
    <name evidence="5" type="ORF">SAMN05443637_111188</name>
</gene>
<protein>
    <submittedName>
        <fullName evidence="5">AraC-type DNA-binding protein</fullName>
    </submittedName>
</protein>
<keyword evidence="6" id="KW-1185">Reference proteome</keyword>
<name>A0A1M6V4H5_PSETH</name>
<dbReference type="GO" id="GO:0003700">
    <property type="term" value="F:DNA-binding transcription factor activity"/>
    <property type="evidence" value="ECO:0007669"/>
    <property type="project" value="InterPro"/>
</dbReference>
<dbReference type="RefSeq" id="WP_073457884.1">
    <property type="nucleotide sequence ID" value="NZ_CALGVN010000024.1"/>
</dbReference>
<dbReference type="InterPro" id="IPR050204">
    <property type="entry name" value="AraC_XylS_family_regulators"/>
</dbReference>
<dbReference type="STRING" id="1848.SAMN05443637_111188"/>
<dbReference type="GO" id="GO:0043565">
    <property type="term" value="F:sequence-specific DNA binding"/>
    <property type="evidence" value="ECO:0007669"/>
    <property type="project" value="InterPro"/>
</dbReference>
<proteinExistence type="predicted"/>
<feature type="domain" description="HTH araC/xylS-type" evidence="4">
    <location>
        <begin position="166"/>
        <end position="263"/>
    </location>
</feature>
<dbReference type="InterPro" id="IPR018060">
    <property type="entry name" value="HTH_AraC"/>
</dbReference>
<dbReference type="Proteomes" id="UP000184363">
    <property type="component" value="Unassembled WGS sequence"/>
</dbReference>
<dbReference type="EMBL" id="FRAP01000011">
    <property type="protein sequence ID" value="SHK76275.1"/>
    <property type="molecule type" value="Genomic_DNA"/>
</dbReference>
<reference evidence="5 6" key="1">
    <citation type="submission" date="2016-11" db="EMBL/GenBank/DDBJ databases">
        <authorList>
            <person name="Jaros S."/>
            <person name="Januszkiewicz K."/>
            <person name="Wedrychowicz H."/>
        </authorList>
    </citation>
    <scope>NUCLEOTIDE SEQUENCE [LARGE SCALE GENOMIC DNA]</scope>
    <source>
        <strain evidence="5 6">DSM 43832</strain>
    </source>
</reference>
<accession>A0A1M6V4H5</accession>
<dbReference type="InterPro" id="IPR037923">
    <property type="entry name" value="HTH-like"/>
</dbReference>
<keyword evidence="3" id="KW-0804">Transcription</keyword>
<dbReference type="SMART" id="SM00342">
    <property type="entry name" value="HTH_ARAC"/>
    <property type="match status" value="1"/>
</dbReference>
<dbReference type="PANTHER" id="PTHR46796:SF2">
    <property type="entry name" value="TRANSCRIPTIONAL REGULATORY PROTEIN"/>
    <property type="match status" value="1"/>
</dbReference>
<dbReference type="Pfam" id="PF12833">
    <property type="entry name" value="HTH_18"/>
    <property type="match status" value="1"/>
</dbReference>
<evidence type="ECO:0000313" key="5">
    <source>
        <dbReference type="EMBL" id="SHK76275.1"/>
    </source>
</evidence>